<dbReference type="UniPathway" id="UPA00148">
    <property type="reaction ID" value="UER00220"/>
</dbReference>
<evidence type="ECO:0000259" key="10">
    <source>
        <dbReference type="Pfam" id="PF01656"/>
    </source>
</evidence>
<dbReference type="AlphaFoldDB" id="A0A1R3WHB0"/>
<comment type="pathway">
    <text evidence="9">Cofactor biosynthesis; adenosylcobalamin biosynthesis; cob(II)yrinate a,c-diamide from precorrin-2 (aerobic route): step 9/10.</text>
</comment>
<dbReference type="NCBIfam" id="NF002204">
    <property type="entry name" value="PRK01077.1"/>
    <property type="match status" value="1"/>
</dbReference>
<comment type="domain">
    <text evidence="9">Comprises of two domains. The C-terminal domain contains the binding site for glutamine and catalyzes the hydrolysis of this substrate to glutamate and ammonia. The N-terminal domain is anticipated to bind ATP and hydrogenobyrinate and catalyzes the ultimate synthesis of the diamide product. The ammonia produced via the glutaminase domain is probably translocated to the adjacent domain via a molecular tunnel, where it reacts with an activated intermediate.</text>
</comment>
<dbReference type="PANTHER" id="PTHR43873">
    <property type="entry name" value="COBYRINATE A,C-DIAMIDE SYNTHASE"/>
    <property type="match status" value="1"/>
</dbReference>
<feature type="site" description="Increases nucleophilicity of active site Cys" evidence="9">
    <location>
        <position position="428"/>
    </location>
</feature>
<evidence type="ECO:0000259" key="11">
    <source>
        <dbReference type="Pfam" id="PF07685"/>
    </source>
</evidence>
<keyword evidence="6 9" id="KW-0067">ATP-binding</keyword>
<evidence type="ECO:0000256" key="7">
    <source>
        <dbReference type="ARBA" id="ARBA00022842"/>
    </source>
</evidence>
<dbReference type="Proteomes" id="UP000186997">
    <property type="component" value="Unassembled WGS sequence"/>
</dbReference>
<dbReference type="Pfam" id="PF01656">
    <property type="entry name" value="CbiA"/>
    <property type="match status" value="1"/>
</dbReference>
<dbReference type="GO" id="GO:0042242">
    <property type="term" value="F:cobyrinic acid a,c-diamide synthase activity"/>
    <property type="evidence" value="ECO:0007669"/>
    <property type="project" value="InterPro"/>
</dbReference>
<comment type="similarity">
    <text evidence="2">Belongs to the CobB/CobQ family. CobQ subfamily.</text>
</comment>
<dbReference type="GO" id="GO:0009236">
    <property type="term" value="P:cobalamin biosynthetic process"/>
    <property type="evidence" value="ECO:0007669"/>
    <property type="project" value="UniProtKB-UniRule"/>
</dbReference>
<dbReference type="InterPro" id="IPR011698">
    <property type="entry name" value="GATase_3"/>
</dbReference>
<keyword evidence="3 9" id="KW-0169">Cobalamin biosynthesis</keyword>
<evidence type="ECO:0000313" key="13">
    <source>
        <dbReference type="Proteomes" id="UP000186997"/>
    </source>
</evidence>
<evidence type="ECO:0000256" key="4">
    <source>
        <dbReference type="ARBA" id="ARBA00022598"/>
    </source>
</evidence>
<dbReference type="PANTHER" id="PTHR43873:SF1">
    <property type="entry name" value="COBYRINATE A,C-DIAMIDE SYNTHASE"/>
    <property type="match status" value="1"/>
</dbReference>
<organism evidence="12 13">
    <name type="scientific">Yoonia rosea</name>
    <dbReference type="NCBI Taxonomy" id="287098"/>
    <lineage>
        <taxon>Bacteria</taxon>
        <taxon>Pseudomonadati</taxon>
        <taxon>Pseudomonadota</taxon>
        <taxon>Alphaproteobacteria</taxon>
        <taxon>Rhodobacterales</taxon>
        <taxon>Paracoccaceae</taxon>
        <taxon>Yoonia</taxon>
    </lineage>
</organism>
<reference evidence="13" key="1">
    <citation type="submission" date="2017-01" db="EMBL/GenBank/DDBJ databases">
        <authorList>
            <person name="Varghese N."/>
            <person name="Submissions S."/>
        </authorList>
    </citation>
    <scope>NUCLEOTIDE SEQUENCE [LARGE SCALE GENOMIC DNA]</scope>
    <source>
        <strain evidence="13">DSM 29591</strain>
    </source>
</reference>
<dbReference type="CDD" id="cd05388">
    <property type="entry name" value="CobB_N"/>
    <property type="match status" value="1"/>
</dbReference>
<protein>
    <recommendedName>
        <fullName evidence="9">Hydrogenobyrinate a,c-diamide synthase</fullName>
        <ecNumber evidence="9">6.3.5.9</ecNumber>
    </recommendedName>
    <alternativeName>
        <fullName evidence="9">Hydrogenobyrinic acid a,c-diamide synthase</fullName>
    </alternativeName>
</protein>
<accession>A0A1R3WHB0</accession>
<evidence type="ECO:0000256" key="5">
    <source>
        <dbReference type="ARBA" id="ARBA00022741"/>
    </source>
</evidence>
<evidence type="ECO:0000256" key="1">
    <source>
        <dbReference type="ARBA" id="ARBA00001946"/>
    </source>
</evidence>
<dbReference type="InterPro" id="IPR002586">
    <property type="entry name" value="CobQ/CobB/MinD/ParA_Nub-bd_dom"/>
</dbReference>
<dbReference type="NCBIfam" id="TIGR00379">
    <property type="entry name" value="cobB"/>
    <property type="match status" value="1"/>
</dbReference>
<feature type="active site" description="Nucleophile" evidence="9">
    <location>
        <position position="330"/>
    </location>
</feature>
<gene>
    <name evidence="9" type="primary">cobB</name>
    <name evidence="12" type="ORF">SAMN05421665_0546</name>
</gene>
<sequence length="433" mass="45213">MSDQTSAGGIPAPPRAMSFIFAAPASGSGKTTVTLGILRALKNRGIAVRGAKSGPDYIDPRFHEAACGQPCLNLDAWAMTAARITSLATGPLPLIIEGAMGLFDGAPPDSKGATADLARILGLPVILIVDAGKMAGSVAPLVHGFMAHDADVHIAGVILNNVGSPRHEAMLRRALANVPILGVIPRTAALSQPSRHLGLVQAQERPDLEAYLDAAATLIANHCDMDAIQAMLHPTAYASGPSHKAIPPAQRIAIAQDAAFAFCYPHLLQDWRDAGADLQFFSPLADEAAPDADLIYLPGGYPELYAGRLAANARFLGSLRRSNAQIYGECGGYMTLGAVLIDAEGTAHQMAGLLALETSFEKRALHLGYRDLQALAGPFAGAWKGHEFHYATTLKASGTPLFAATDAEGTPLPAMGLIRDNVSGSFAHIIDAA</sequence>
<proteinExistence type="inferred from homology"/>
<dbReference type="SUPFAM" id="SSF52540">
    <property type="entry name" value="P-loop containing nucleoside triphosphate hydrolases"/>
    <property type="match status" value="1"/>
</dbReference>
<evidence type="ECO:0000256" key="9">
    <source>
        <dbReference type="HAMAP-Rule" id="MF_00027"/>
    </source>
</evidence>
<comment type="function">
    <text evidence="9">Catalyzes the ATP-dependent amidation of the two carboxylate groups at positions a and c of hydrogenobyrinate, using either L-glutamine or ammonia as the nitrogen source.</text>
</comment>
<evidence type="ECO:0000256" key="3">
    <source>
        <dbReference type="ARBA" id="ARBA00022573"/>
    </source>
</evidence>
<dbReference type="EMBL" id="FTPR01000001">
    <property type="protein sequence ID" value="SIT77327.1"/>
    <property type="molecule type" value="Genomic_DNA"/>
</dbReference>
<dbReference type="InterPro" id="IPR027417">
    <property type="entry name" value="P-loop_NTPase"/>
</dbReference>
<dbReference type="HAMAP" id="MF_00027">
    <property type="entry name" value="CobB_CbiA"/>
    <property type="match status" value="1"/>
</dbReference>
<dbReference type="GO" id="GO:0043802">
    <property type="term" value="F:hydrogenobyrinic acid a,c-diamide synthase (glutamine-hydrolysing) activity"/>
    <property type="evidence" value="ECO:0007669"/>
    <property type="project" value="UniProtKB-UniRule"/>
</dbReference>
<evidence type="ECO:0000256" key="2">
    <source>
        <dbReference type="ARBA" id="ARBA00006205"/>
    </source>
</evidence>
<comment type="miscellaneous">
    <text evidence="9">The a and c carboxylates of hydrogenobyrinate are activated for nucleophilic attack via formation of a phosphorylated intermediate by ATP. CobB catalyzes first the amidation of the c-carboxylate, and then that of the a-carboxylate.</text>
</comment>
<keyword evidence="4 9" id="KW-0436">Ligase</keyword>
<dbReference type="InterPro" id="IPR029062">
    <property type="entry name" value="Class_I_gatase-like"/>
</dbReference>
<keyword evidence="13" id="KW-1185">Reference proteome</keyword>
<name>A0A1R3WHB0_9RHOB</name>
<dbReference type="Gene3D" id="3.40.50.300">
    <property type="entry name" value="P-loop containing nucleotide triphosphate hydrolases"/>
    <property type="match status" value="1"/>
</dbReference>
<dbReference type="SUPFAM" id="SSF52317">
    <property type="entry name" value="Class I glutamine amidotransferase-like"/>
    <property type="match status" value="1"/>
</dbReference>
<dbReference type="Pfam" id="PF07685">
    <property type="entry name" value="GATase_3"/>
    <property type="match status" value="1"/>
</dbReference>
<keyword evidence="5 9" id="KW-0547">Nucleotide-binding</keyword>
<comment type="cofactor">
    <cofactor evidence="1 9">
        <name>Mg(2+)</name>
        <dbReference type="ChEBI" id="CHEBI:18420"/>
    </cofactor>
</comment>
<dbReference type="InterPro" id="IPR004484">
    <property type="entry name" value="CbiA/CobB_synth"/>
</dbReference>
<keyword evidence="7 9" id="KW-0460">Magnesium</keyword>
<feature type="domain" description="CobQ/CobB/MinD/ParA nucleotide binding" evidence="10">
    <location>
        <begin position="20"/>
        <end position="197"/>
    </location>
</feature>
<keyword evidence="8 9" id="KW-0315">Glutamine amidotransferase</keyword>
<dbReference type="PROSITE" id="PS51274">
    <property type="entry name" value="GATASE_COBBQ"/>
    <property type="match status" value="1"/>
</dbReference>
<evidence type="ECO:0000256" key="6">
    <source>
        <dbReference type="ARBA" id="ARBA00022840"/>
    </source>
</evidence>
<dbReference type="GO" id="GO:0005524">
    <property type="term" value="F:ATP binding"/>
    <property type="evidence" value="ECO:0007669"/>
    <property type="project" value="UniProtKB-UniRule"/>
</dbReference>
<dbReference type="STRING" id="287098.SAMN05421665_0546"/>
<comment type="similarity">
    <text evidence="9">Belongs to the CobB/CbiA family.</text>
</comment>
<feature type="domain" description="CobB/CobQ-like glutamine amidotransferase" evidence="11">
    <location>
        <begin position="251"/>
        <end position="430"/>
    </location>
</feature>
<evidence type="ECO:0000256" key="8">
    <source>
        <dbReference type="ARBA" id="ARBA00022962"/>
    </source>
</evidence>
<evidence type="ECO:0000313" key="12">
    <source>
        <dbReference type="EMBL" id="SIT77327.1"/>
    </source>
</evidence>
<comment type="catalytic activity">
    <reaction evidence="9">
        <text>hydrogenobyrinate + 2 L-glutamine + 2 ATP + 2 H2O = hydrogenobyrinate a,c-diamide + 2 L-glutamate + 2 ADP + 2 phosphate + 2 H(+)</text>
        <dbReference type="Rhea" id="RHEA:12544"/>
        <dbReference type="ChEBI" id="CHEBI:15377"/>
        <dbReference type="ChEBI" id="CHEBI:15378"/>
        <dbReference type="ChEBI" id="CHEBI:29985"/>
        <dbReference type="ChEBI" id="CHEBI:30616"/>
        <dbReference type="ChEBI" id="CHEBI:43474"/>
        <dbReference type="ChEBI" id="CHEBI:58359"/>
        <dbReference type="ChEBI" id="CHEBI:77873"/>
        <dbReference type="ChEBI" id="CHEBI:77874"/>
        <dbReference type="ChEBI" id="CHEBI:456216"/>
        <dbReference type="EC" id="6.3.5.9"/>
    </reaction>
</comment>
<dbReference type="EC" id="6.3.5.9" evidence="9"/>